<protein>
    <submittedName>
        <fullName evidence="1">WASF3 protein</fullName>
    </submittedName>
</protein>
<reference evidence="1" key="1">
    <citation type="submission" date="2020-02" db="EMBL/GenBank/DDBJ databases">
        <title>Relaxed selection underlies rapid genomic changes in the transitions from sociality to social parasitism in ants.</title>
        <authorList>
            <person name="Bi X."/>
        </authorList>
    </citation>
    <scope>NUCLEOTIDE SEQUENCE</scope>
    <source>
        <strain evidence="1">BGI-DK2013a</strain>
        <tissue evidence="1">Whole body</tissue>
    </source>
</reference>
<dbReference type="Proteomes" id="UP000667349">
    <property type="component" value="Unassembled WGS sequence"/>
</dbReference>
<sequence length="128" mass="13889">MPFVMRKVEPRHVCRGHVPAGPHPGWPVGAELEAVANGTLTTSLRQLASLLTVAEDIFANLTAELAQVAERSGHLRHKLDKVEERLCTVDPKKIPVQAAILSASLRHSCRYSSLLQCSTVKDSKIGAC</sequence>
<dbReference type="EMBL" id="JAANHZ010000462">
    <property type="protein sequence ID" value="KAG5310854.1"/>
    <property type="molecule type" value="Genomic_DNA"/>
</dbReference>
<feature type="non-terminal residue" evidence="1">
    <location>
        <position position="1"/>
    </location>
</feature>
<gene>
    <name evidence="1" type="primary">Wasf3_1</name>
    <name evidence="1" type="ORF">G6Z75_0003180</name>
</gene>
<dbReference type="AlphaFoldDB" id="A0A836F006"/>
<name>A0A836F006_9HYME</name>
<accession>A0A836F006</accession>
<proteinExistence type="predicted"/>
<organism evidence="1 2">
    <name type="scientific">Acromyrmex insinuator</name>
    <dbReference type="NCBI Taxonomy" id="230686"/>
    <lineage>
        <taxon>Eukaryota</taxon>
        <taxon>Metazoa</taxon>
        <taxon>Ecdysozoa</taxon>
        <taxon>Arthropoda</taxon>
        <taxon>Hexapoda</taxon>
        <taxon>Insecta</taxon>
        <taxon>Pterygota</taxon>
        <taxon>Neoptera</taxon>
        <taxon>Endopterygota</taxon>
        <taxon>Hymenoptera</taxon>
        <taxon>Apocrita</taxon>
        <taxon>Aculeata</taxon>
        <taxon>Formicoidea</taxon>
        <taxon>Formicidae</taxon>
        <taxon>Myrmicinae</taxon>
        <taxon>Acromyrmex</taxon>
    </lineage>
</organism>
<feature type="non-terminal residue" evidence="1">
    <location>
        <position position="128"/>
    </location>
</feature>
<keyword evidence="2" id="KW-1185">Reference proteome</keyword>
<comment type="caution">
    <text evidence="1">The sequence shown here is derived from an EMBL/GenBank/DDBJ whole genome shotgun (WGS) entry which is preliminary data.</text>
</comment>
<evidence type="ECO:0000313" key="2">
    <source>
        <dbReference type="Proteomes" id="UP000667349"/>
    </source>
</evidence>
<dbReference type="Gene3D" id="1.20.5.340">
    <property type="match status" value="1"/>
</dbReference>
<evidence type="ECO:0000313" key="1">
    <source>
        <dbReference type="EMBL" id="KAG5310854.1"/>
    </source>
</evidence>